<feature type="chain" id="PRO_5040345355" evidence="1">
    <location>
        <begin position="19"/>
        <end position="103"/>
    </location>
</feature>
<gene>
    <name evidence="2" type="ORF">BGZ97_010057</name>
</gene>
<feature type="signal peptide" evidence="1">
    <location>
        <begin position="1"/>
        <end position="18"/>
    </location>
</feature>
<dbReference type="OrthoDB" id="2381566at2759"/>
<evidence type="ECO:0000313" key="3">
    <source>
        <dbReference type="Proteomes" id="UP000823405"/>
    </source>
</evidence>
<dbReference type="Proteomes" id="UP000823405">
    <property type="component" value="Unassembled WGS sequence"/>
</dbReference>
<sequence>MRLHTIAAALLVATISSAQQPTGLPSYECHECVSSFEMPVELCLKTGFSIGFDFADRINKLPADEKKCVCAEVAANKWVNACKSICPVAVTDMMYKHFETAIT</sequence>
<dbReference type="AlphaFoldDB" id="A0A9P6QKM7"/>
<dbReference type="EMBL" id="JAAAIN010005039">
    <property type="protein sequence ID" value="KAG0276616.1"/>
    <property type="molecule type" value="Genomic_DNA"/>
</dbReference>
<keyword evidence="3" id="KW-1185">Reference proteome</keyword>
<evidence type="ECO:0000313" key="2">
    <source>
        <dbReference type="EMBL" id="KAG0276616.1"/>
    </source>
</evidence>
<name>A0A9P6QKM7_9FUNG</name>
<protein>
    <submittedName>
        <fullName evidence="2">Uncharacterized protein</fullName>
    </submittedName>
</protein>
<organism evidence="2 3">
    <name type="scientific">Linnemannia gamsii</name>
    <dbReference type="NCBI Taxonomy" id="64522"/>
    <lineage>
        <taxon>Eukaryota</taxon>
        <taxon>Fungi</taxon>
        <taxon>Fungi incertae sedis</taxon>
        <taxon>Mucoromycota</taxon>
        <taxon>Mortierellomycotina</taxon>
        <taxon>Mortierellomycetes</taxon>
        <taxon>Mortierellales</taxon>
        <taxon>Mortierellaceae</taxon>
        <taxon>Linnemannia</taxon>
    </lineage>
</organism>
<accession>A0A9P6QKM7</accession>
<feature type="non-terminal residue" evidence="2">
    <location>
        <position position="103"/>
    </location>
</feature>
<evidence type="ECO:0000256" key="1">
    <source>
        <dbReference type="SAM" id="SignalP"/>
    </source>
</evidence>
<comment type="caution">
    <text evidence="2">The sequence shown here is derived from an EMBL/GenBank/DDBJ whole genome shotgun (WGS) entry which is preliminary data.</text>
</comment>
<reference evidence="2" key="1">
    <citation type="journal article" date="2020" name="Fungal Divers.">
        <title>Resolving the Mortierellaceae phylogeny through synthesis of multi-gene phylogenetics and phylogenomics.</title>
        <authorList>
            <person name="Vandepol N."/>
            <person name="Liber J."/>
            <person name="Desiro A."/>
            <person name="Na H."/>
            <person name="Kennedy M."/>
            <person name="Barry K."/>
            <person name="Grigoriev I.V."/>
            <person name="Miller A.N."/>
            <person name="O'Donnell K."/>
            <person name="Stajich J.E."/>
            <person name="Bonito G."/>
        </authorList>
    </citation>
    <scope>NUCLEOTIDE SEQUENCE</scope>
    <source>
        <strain evidence="2">NVP60</strain>
    </source>
</reference>
<keyword evidence="1" id="KW-0732">Signal</keyword>
<proteinExistence type="predicted"/>